<dbReference type="OrthoDB" id="2448271at2759"/>
<proteinExistence type="predicted"/>
<sequence length="92" mass="10060">MGKSLSTSLSEWNLQDNVVLTMTDQGSNVKKCMSLFNGTSGATWLPCVAHKLQIAINNAWNKGEALSLVDKCKRITRMFKNKGALADTLARS</sequence>
<organism evidence="1 2">
    <name type="scientific">Linnemannia hyalina</name>
    <dbReference type="NCBI Taxonomy" id="64524"/>
    <lineage>
        <taxon>Eukaryota</taxon>
        <taxon>Fungi</taxon>
        <taxon>Fungi incertae sedis</taxon>
        <taxon>Mucoromycota</taxon>
        <taxon>Mortierellomycotina</taxon>
        <taxon>Mortierellomycetes</taxon>
        <taxon>Mortierellales</taxon>
        <taxon>Mortierellaceae</taxon>
        <taxon>Linnemannia</taxon>
    </lineage>
</organism>
<comment type="caution">
    <text evidence="1">The sequence shown here is derived from an EMBL/GenBank/DDBJ whole genome shotgun (WGS) entry which is preliminary data.</text>
</comment>
<evidence type="ECO:0008006" key="3">
    <source>
        <dbReference type="Google" id="ProtNLM"/>
    </source>
</evidence>
<reference evidence="1" key="1">
    <citation type="submission" date="2021-06" db="EMBL/GenBank/DDBJ databases">
        <title>Genome Sequence of Mortierella hyaline Strain SCG-10, a Cold-Adapted, Nitrate-Reducing Fungus Isolated from Soil in Minnesota, USA.</title>
        <authorList>
            <person name="Aldossari N."/>
        </authorList>
    </citation>
    <scope>NUCLEOTIDE SEQUENCE</scope>
    <source>
        <strain evidence="1">SCG-10</strain>
    </source>
</reference>
<dbReference type="EMBL" id="JAHRHY010000019">
    <property type="protein sequence ID" value="KAG9062351.1"/>
    <property type="molecule type" value="Genomic_DNA"/>
</dbReference>
<protein>
    <recommendedName>
        <fullName evidence="3">DUF659 domain-containing protein</fullName>
    </recommendedName>
</protein>
<evidence type="ECO:0000313" key="1">
    <source>
        <dbReference type="EMBL" id="KAG9062351.1"/>
    </source>
</evidence>
<evidence type="ECO:0000313" key="2">
    <source>
        <dbReference type="Proteomes" id="UP000707451"/>
    </source>
</evidence>
<keyword evidence="2" id="KW-1185">Reference proteome</keyword>
<dbReference type="SUPFAM" id="SSF53098">
    <property type="entry name" value="Ribonuclease H-like"/>
    <property type="match status" value="1"/>
</dbReference>
<gene>
    <name evidence="1" type="ORF">KI688_005266</name>
</gene>
<name>A0A9P8BP01_9FUNG</name>
<accession>A0A9P8BP01</accession>
<dbReference type="AlphaFoldDB" id="A0A9P8BP01"/>
<dbReference type="InterPro" id="IPR012337">
    <property type="entry name" value="RNaseH-like_sf"/>
</dbReference>
<dbReference type="Proteomes" id="UP000707451">
    <property type="component" value="Unassembled WGS sequence"/>
</dbReference>